<evidence type="ECO:0000313" key="2">
    <source>
        <dbReference type="Proteomes" id="UP000321034"/>
    </source>
</evidence>
<gene>
    <name evidence="1" type="ORF">FVP77_00370</name>
</gene>
<comment type="caution">
    <text evidence="1">The sequence shown here is derived from an EMBL/GenBank/DDBJ whole genome shotgun (WGS) entry which is preliminary data.</text>
</comment>
<dbReference type="SUPFAM" id="SSF55961">
    <property type="entry name" value="Bet v1-like"/>
    <property type="match status" value="1"/>
</dbReference>
<sequence length="148" mass="16155">MFTITERIDIGKDREEVFAFLTDPANRARWDASVVSEELLTPPPVKEGSAIRTRMSVMGRPIAFDWRVTEFQAPRAMAATTTSGTMPTSLRFTFAEQDGWCRVTATIEASPAGMLRLVEPIVAQTASSTLAAGLARARELLESDSSST</sequence>
<dbReference type="Gene3D" id="3.30.530.20">
    <property type="match status" value="1"/>
</dbReference>
<dbReference type="InterPro" id="IPR023393">
    <property type="entry name" value="START-like_dom_sf"/>
</dbReference>
<dbReference type="RefSeq" id="WP_147892740.1">
    <property type="nucleotide sequence ID" value="NZ_BAAANR010000001.1"/>
</dbReference>
<dbReference type="AlphaFoldDB" id="A0A5C8I0Z2"/>
<dbReference type="EMBL" id="VRSV01000001">
    <property type="protein sequence ID" value="TXK11989.1"/>
    <property type="molecule type" value="Genomic_DNA"/>
</dbReference>
<dbReference type="Pfam" id="PF10604">
    <property type="entry name" value="Polyketide_cyc2"/>
    <property type="match status" value="1"/>
</dbReference>
<dbReference type="OrthoDB" id="5951835at2"/>
<accession>A0A5C8I0Z2</accession>
<dbReference type="InterPro" id="IPR019587">
    <property type="entry name" value="Polyketide_cyclase/dehydratase"/>
</dbReference>
<proteinExistence type="predicted"/>
<protein>
    <recommendedName>
        <fullName evidence="3">SRPBCC family protein</fullName>
    </recommendedName>
</protein>
<reference evidence="1 2" key="1">
    <citation type="submission" date="2019-08" db="EMBL/GenBank/DDBJ databases">
        <authorList>
            <person name="Dong K."/>
        </authorList>
    </citation>
    <scope>NUCLEOTIDE SEQUENCE [LARGE SCALE GENOMIC DNA]</scope>
    <source>
        <strain evidence="1 2">JCM14558</strain>
    </source>
</reference>
<evidence type="ECO:0000313" key="1">
    <source>
        <dbReference type="EMBL" id="TXK11989.1"/>
    </source>
</evidence>
<evidence type="ECO:0008006" key="3">
    <source>
        <dbReference type="Google" id="ProtNLM"/>
    </source>
</evidence>
<dbReference type="Proteomes" id="UP000321034">
    <property type="component" value="Unassembled WGS sequence"/>
</dbReference>
<name>A0A5C8I0Z2_9MICO</name>
<organism evidence="1 2">
    <name type="scientific">Microbacterium hatanonis</name>
    <dbReference type="NCBI Taxonomy" id="404366"/>
    <lineage>
        <taxon>Bacteria</taxon>
        <taxon>Bacillati</taxon>
        <taxon>Actinomycetota</taxon>
        <taxon>Actinomycetes</taxon>
        <taxon>Micrococcales</taxon>
        <taxon>Microbacteriaceae</taxon>
        <taxon>Microbacterium</taxon>
    </lineage>
</organism>
<keyword evidence="2" id="KW-1185">Reference proteome</keyword>